<dbReference type="OrthoDB" id="10027058at2759"/>
<evidence type="ECO:0000313" key="2">
    <source>
        <dbReference type="EMBL" id="KAJ4488027.1"/>
    </source>
</evidence>
<dbReference type="PANTHER" id="PTHR42071:SF1">
    <property type="entry name" value="GLOBIN-SENSOR DOMAIN-CONTAINING PROTEIN"/>
    <property type="match status" value="1"/>
</dbReference>
<dbReference type="EMBL" id="JAOTPV010000002">
    <property type="protein sequence ID" value="KAJ4488027.1"/>
    <property type="molecule type" value="Genomic_DNA"/>
</dbReference>
<reference evidence="2" key="1">
    <citation type="submission" date="2022-08" db="EMBL/GenBank/DDBJ databases">
        <title>A Global Phylogenomic Analysis of the Shiitake Genus Lentinula.</title>
        <authorList>
            <consortium name="DOE Joint Genome Institute"/>
            <person name="Sierra-Patev S."/>
            <person name="Min B."/>
            <person name="Naranjo-Ortiz M."/>
            <person name="Looney B."/>
            <person name="Konkel Z."/>
            <person name="Slot J.C."/>
            <person name="Sakamoto Y."/>
            <person name="Steenwyk J.L."/>
            <person name="Rokas A."/>
            <person name="Carro J."/>
            <person name="Camarero S."/>
            <person name="Ferreira P."/>
            <person name="Molpeceres G."/>
            <person name="Ruiz-Duenas F.J."/>
            <person name="Serrano A."/>
            <person name="Henrissat B."/>
            <person name="Drula E."/>
            <person name="Hughes K.W."/>
            <person name="Mata J.L."/>
            <person name="Ishikawa N.K."/>
            <person name="Vargas-Isla R."/>
            <person name="Ushijima S."/>
            <person name="Smith C.A."/>
            <person name="Ahrendt S."/>
            <person name="Andreopoulos W."/>
            <person name="He G."/>
            <person name="Labutti K."/>
            <person name="Lipzen A."/>
            <person name="Ng V."/>
            <person name="Riley R."/>
            <person name="Sandor L."/>
            <person name="Barry K."/>
            <person name="Martinez A.T."/>
            <person name="Xiao Y."/>
            <person name="Gibbons J.G."/>
            <person name="Terashima K."/>
            <person name="Grigoriev I.V."/>
            <person name="Hibbett D.S."/>
        </authorList>
    </citation>
    <scope>NUCLEOTIDE SEQUENCE</scope>
    <source>
        <strain evidence="2">JLM2183</strain>
    </source>
</reference>
<dbReference type="InterPro" id="IPR044398">
    <property type="entry name" value="Globin-sensor_dom"/>
</dbReference>
<evidence type="ECO:0000259" key="1">
    <source>
        <dbReference type="Pfam" id="PF11563"/>
    </source>
</evidence>
<keyword evidence="3" id="KW-1185">Reference proteome</keyword>
<comment type="caution">
    <text evidence="2">The sequence shown here is derived from an EMBL/GenBank/DDBJ whole genome shotgun (WGS) entry which is preliminary data.</text>
</comment>
<evidence type="ECO:0000313" key="3">
    <source>
        <dbReference type="Proteomes" id="UP001150266"/>
    </source>
</evidence>
<name>A0A9W9ASY1_9AGAR</name>
<sequence length="267" mass="29980">MSPVPVQTITTDMASIDIVDQPSEGQRTPHAIEKPTCPFPHDNVSANGTTETPSTCPVSGSLSNPTTQEISLELLRTSLPDRINYIKDFIMFGTPDQEILHKVAPMVNDMIPGVVDDLYAKLFEFDVTKQIFLKRNEGFDGPIPSKLEDLTLDSAQLVYRKIFMKSWARRVLTSDYTSGKTWAYMDKVGIMHTGVKSFKHRNHVEPLVVPYRDCALSLGWVQTVLQTAILQLTNEELSIEEKIAAVGAVSKVIWIQNDLFARHYIDE</sequence>
<accession>A0A9W9ASY1</accession>
<protein>
    <submittedName>
        <fullName evidence="2">Protoglobin-domain-containing protein</fullName>
    </submittedName>
</protein>
<organism evidence="2 3">
    <name type="scientific">Lentinula aciculospora</name>
    <dbReference type="NCBI Taxonomy" id="153920"/>
    <lineage>
        <taxon>Eukaryota</taxon>
        <taxon>Fungi</taxon>
        <taxon>Dikarya</taxon>
        <taxon>Basidiomycota</taxon>
        <taxon>Agaricomycotina</taxon>
        <taxon>Agaricomycetes</taxon>
        <taxon>Agaricomycetidae</taxon>
        <taxon>Agaricales</taxon>
        <taxon>Marasmiineae</taxon>
        <taxon>Omphalotaceae</taxon>
        <taxon>Lentinula</taxon>
    </lineage>
</organism>
<proteinExistence type="predicted"/>
<dbReference type="SUPFAM" id="SSF46458">
    <property type="entry name" value="Globin-like"/>
    <property type="match status" value="1"/>
</dbReference>
<dbReference type="AlphaFoldDB" id="A0A9W9ASY1"/>
<dbReference type="InterPro" id="IPR009050">
    <property type="entry name" value="Globin-like_sf"/>
</dbReference>
<dbReference type="Gene3D" id="1.10.490.10">
    <property type="entry name" value="Globins"/>
    <property type="match status" value="1"/>
</dbReference>
<feature type="domain" description="Globin-sensor" evidence="1">
    <location>
        <begin position="81"/>
        <end position="267"/>
    </location>
</feature>
<dbReference type="InterPro" id="IPR012292">
    <property type="entry name" value="Globin/Proto"/>
</dbReference>
<dbReference type="Pfam" id="PF11563">
    <property type="entry name" value="Protoglobin"/>
    <property type="match status" value="1"/>
</dbReference>
<dbReference type="GO" id="GO:0019825">
    <property type="term" value="F:oxygen binding"/>
    <property type="evidence" value="ECO:0007669"/>
    <property type="project" value="InterPro"/>
</dbReference>
<dbReference type="GO" id="GO:0020037">
    <property type="term" value="F:heme binding"/>
    <property type="evidence" value="ECO:0007669"/>
    <property type="project" value="InterPro"/>
</dbReference>
<dbReference type="Proteomes" id="UP001150266">
    <property type="component" value="Unassembled WGS sequence"/>
</dbReference>
<dbReference type="PANTHER" id="PTHR42071">
    <property type="entry name" value="PROTOGLOBIN DOMAIN-CONTAINING PROTEIN"/>
    <property type="match status" value="1"/>
</dbReference>
<gene>
    <name evidence="2" type="ORF">J3R30DRAFT_3789412</name>
</gene>